<feature type="transmembrane region" description="Helical" evidence="5">
    <location>
        <begin position="222"/>
        <end position="251"/>
    </location>
</feature>
<keyword evidence="3 5" id="KW-1133">Transmembrane helix</keyword>
<evidence type="ECO:0000256" key="3">
    <source>
        <dbReference type="ARBA" id="ARBA00022989"/>
    </source>
</evidence>
<gene>
    <name evidence="7" type="ORF">GCM10025783_06990</name>
</gene>
<reference evidence="8" key="1">
    <citation type="journal article" date="2019" name="Int. J. Syst. Evol. Microbiol.">
        <title>The Global Catalogue of Microorganisms (GCM) 10K type strain sequencing project: providing services to taxonomists for standard genome sequencing and annotation.</title>
        <authorList>
            <consortium name="The Broad Institute Genomics Platform"/>
            <consortium name="The Broad Institute Genome Sequencing Center for Infectious Disease"/>
            <person name="Wu L."/>
            <person name="Ma J."/>
        </authorList>
    </citation>
    <scope>NUCLEOTIDE SEQUENCE [LARGE SCALE GENOMIC DNA]</scope>
    <source>
        <strain evidence="8">JCM 19015</strain>
    </source>
</reference>
<dbReference type="Pfam" id="PF13515">
    <property type="entry name" value="FUSC_2"/>
    <property type="match status" value="1"/>
</dbReference>
<evidence type="ECO:0000313" key="7">
    <source>
        <dbReference type="EMBL" id="GAA4738863.1"/>
    </source>
</evidence>
<comment type="caution">
    <text evidence="7">The sequence shown here is derived from an EMBL/GenBank/DDBJ whole genome shotgun (WGS) entry which is preliminary data.</text>
</comment>
<feature type="transmembrane region" description="Helical" evidence="5">
    <location>
        <begin position="258"/>
        <end position="277"/>
    </location>
</feature>
<feature type="transmembrane region" description="Helical" evidence="5">
    <location>
        <begin position="12"/>
        <end position="30"/>
    </location>
</feature>
<keyword evidence="8" id="KW-1185">Reference proteome</keyword>
<dbReference type="Proteomes" id="UP001500121">
    <property type="component" value="Unassembled WGS sequence"/>
</dbReference>
<evidence type="ECO:0000256" key="4">
    <source>
        <dbReference type="ARBA" id="ARBA00023136"/>
    </source>
</evidence>
<organism evidence="7 8">
    <name type="scientific">Amnibacterium soli</name>
    <dbReference type="NCBI Taxonomy" id="1282736"/>
    <lineage>
        <taxon>Bacteria</taxon>
        <taxon>Bacillati</taxon>
        <taxon>Actinomycetota</taxon>
        <taxon>Actinomycetes</taxon>
        <taxon>Micrococcales</taxon>
        <taxon>Microbacteriaceae</taxon>
        <taxon>Amnibacterium</taxon>
    </lineage>
</organism>
<protein>
    <recommendedName>
        <fullName evidence="6">Integral membrane bound transporter domain-containing protein</fullName>
    </recommendedName>
</protein>
<name>A0ABP8YT52_9MICO</name>
<feature type="domain" description="Integral membrane bound transporter" evidence="6">
    <location>
        <begin position="177"/>
        <end position="307"/>
    </location>
</feature>
<feature type="transmembrane region" description="Helical" evidence="5">
    <location>
        <begin position="297"/>
        <end position="315"/>
    </location>
</feature>
<feature type="transmembrane region" description="Helical" evidence="5">
    <location>
        <begin position="64"/>
        <end position="83"/>
    </location>
</feature>
<keyword evidence="2 5" id="KW-0812">Transmembrane</keyword>
<dbReference type="EMBL" id="BAABLP010000001">
    <property type="protein sequence ID" value="GAA4738863.1"/>
    <property type="molecule type" value="Genomic_DNA"/>
</dbReference>
<feature type="transmembrane region" description="Helical" evidence="5">
    <location>
        <begin position="167"/>
        <end position="187"/>
    </location>
</feature>
<comment type="subcellular location">
    <subcellularLocation>
        <location evidence="1">Membrane</location>
        <topology evidence="1">Multi-pass membrane protein</topology>
    </subcellularLocation>
</comment>
<keyword evidence="4 5" id="KW-0472">Membrane</keyword>
<feature type="transmembrane region" description="Helical" evidence="5">
    <location>
        <begin position="118"/>
        <end position="141"/>
    </location>
</feature>
<evidence type="ECO:0000259" key="6">
    <source>
        <dbReference type="Pfam" id="PF13515"/>
    </source>
</evidence>
<sequence length="320" mass="31789">MLLTVGLPALAGRPDVGLLASTGALSALYLSARSRRERLRRLPLVQLGLLVAVAAGALTGGDPIGAPVVLVLVGIAAVVLVTGTAVGPPGALFPVLGAGVAARLTGPPAAGGAGLDPLLVVGCAIGGAVLAYVVVAAPLLVPAVRRSDRARPIASVRFELDPAGRTIITWVSVAVVLAAVLAAVLGIDRGYWVVVAVVSVLQGGRGRRVTAVRAVHRVAGTLVGAVVFVLVATVVGLPAQGLGLALVLALLQFGAEMVIVAHYGAALLLVTPLALLIAEAGSAGDPWTIAGTRVLDTAIGCAIAAAVLVVDHWAARLRAG</sequence>
<evidence type="ECO:0000256" key="5">
    <source>
        <dbReference type="SAM" id="Phobius"/>
    </source>
</evidence>
<proteinExistence type="predicted"/>
<evidence type="ECO:0000256" key="1">
    <source>
        <dbReference type="ARBA" id="ARBA00004141"/>
    </source>
</evidence>
<accession>A0ABP8YT52</accession>
<evidence type="ECO:0000313" key="8">
    <source>
        <dbReference type="Proteomes" id="UP001500121"/>
    </source>
</evidence>
<dbReference type="InterPro" id="IPR049453">
    <property type="entry name" value="Memb_transporter_dom"/>
</dbReference>
<evidence type="ECO:0000256" key="2">
    <source>
        <dbReference type="ARBA" id="ARBA00022692"/>
    </source>
</evidence>